<evidence type="ECO:0000259" key="6">
    <source>
        <dbReference type="Pfam" id="PF04335"/>
    </source>
</evidence>
<dbReference type="SUPFAM" id="SSF54427">
    <property type="entry name" value="NTF2-like"/>
    <property type="match status" value="1"/>
</dbReference>
<dbReference type="STRING" id="1742972.COMA1_30386"/>
<dbReference type="PIRSF" id="PIRSF003299">
    <property type="entry name" value="VirB8_PtlE"/>
    <property type="match status" value="1"/>
</dbReference>
<evidence type="ECO:0000256" key="5">
    <source>
        <dbReference type="SAM" id="Phobius"/>
    </source>
</evidence>
<organism evidence="7 8">
    <name type="scientific">Candidatus Nitrospira nitrosa</name>
    <dbReference type="NCBI Taxonomy" id="1742972"/>
    <lineage>
        <taxon>Bacteria</taxon>
        <taxon>Pseudomonadati</taxon>
        <taxon>Nitrospirota</taxon>
        <taxon>Nitrospiria</taxon>
        <taxon>Nitrospirales</taxon>
        <taxon>Nitrospiraceae</taxon>
        <taxon>Nitrospira</taxon>
    </lineage>
</organism>
<feature type="domain" description="Bacterial virulence protein VirB8" evidence="6">
    <location>
        <begin position="28"/>
        <end position="238"/>
    </location>
</feature>
<feature type="transmembrane region" description="Helical" evidence="5">
    <location>
        <begin position="44"/>
        <end position="68"/>
    </location>
</feature>
<evidence type="ECO:0000313" key="7">
    <source>
        <dbReference type="EMBL" id="CUS37057.1"/>
    </source>
</evidence>
<evidence type="ECO:0000256" key="2">
    <source>
        <dbReference type="ARBA" id="ARBA00022692"/>
    </source>
</evidence>
<dbReference type="Gene3D" id="3.10.450.230">
    <property type="entry name" value="VirB8 protein"/>
    <property type="match status" value="1"/>
</dbReference>
<protein>
    <recommendedName>
        <fullName evidence="6">Bacterial virulence protein VirB8 domain-containing protein</fullName>
    </recommendedName>
</protein>
<accession>A0A0S4LHL8</accession>
<keyword evidence="2 5" id="KW-0812">Transmembrane</keyword>
<keyword evidence="8" id="KW-1185">Reference proteome</keyword>
<evidence type="ECO:0000256" key="3">
    <source>
        <dbReference type="ARBA" id="ARBA00022989"/>
    </source>
</evidence>
<dbReference type="Pfam" id="PF04335">
    <property type="entry name" value="VirB8"/>
    <property type="match status" value="1"/>
</dbReference>
<gene>
    <name evidence="7" type="ORF">COMA1_30386</name>
</gene>
<keyword evidence="3 5" id="KW-1133">Transmembrane helix</keyword>
<dbReference type="GO" id="GO:0030255">
    <property type="term" value="P:protein secretion by the type IV secretion system"/>
    <property type="evidence" value="ECO:0007669"/>
    <property type="project" value="InterPro"/>
</dbReference>
<comment type="subcellular location">
    <subcellularLocation>
        <location evidence="1">Membrane</location>
        <topology evidence="1">Single-pass membrane protein</topology>
    </subcellularLocation>
</comment>
<evidence type="ECO:0000256" key="1">
    <source>
        <dbReference type="ARBA" id="ARBA00004167"/>
    </source>
</evidence>
<dbReference type="InterPro" id="IPR026264">
    <property type="entry name" value="VirB8/PtlE"/>
</dbReference>
<name>A0A0S4LHL8_9BACT</name>
<dbReference type="OrthoDB" id="9816242at2"/>
<dbReference type="Proteomes" id="UP000199032">
    <property type="component" value="Unassembled WGS sequence"/>
</dbReference>
<evidence type="ECO:0000313" key="8">
    <source>
        <dbReference type="Proteomes" id="UP000199032"/>
    </source>
</evidence>
<dbReference type="InterPro" id="IPR007430">
    <property type="entry name" value="VirB8"/>
</dbReference>
<reference evidence="7 8" key="1">
    <citation type="submission" date="2015-10" db="EMBL/GenBank/DDBJ databases">
        <authorList>
            <person name="Gilbert D.G."/>
        </authorList>
    </citation>
    <scope>NUCLEOTIDE SEQUENCE [LARGE SCALE GENOMIC DNA]</scope>
    <source>
        <strain evidence="7">COMA1</strain>
    </source>
</reference>
<sequence length="255" mass="28786">MEKITKKQTEPSLVSAADEPQFYDLGRDWDTDWRLRLEASERKAWWVAGTACALALILGIGIACLAPFKTTVPYVFAIDRATGNVELVSAADDRTVLGYQELLDKHWTQKYVIARESYSYRLLQADYDQILAMSTDEIGRDYASLFDGVHARDKQLGTGIEWRVNVLSVTVHGDAIGPKATVRFEKQVKRTDAHSLEPPQYFIATVSYEYRHTMKGQEKDLIQNPLGYKVTGYRVDAEIGTITQPTSVLSMVEKK</sequence>
<dbReference type="AlphaFoldDB" id="A0A0S4LHL8"/>
<dbReference type="EMBL" id="CZQA01000009">
    <property type="protein sequence ID" value="CUS37057.1"/>
    <property type="molecule type" value="Genomic_DNA"/>
</dbReference>
<dbReference type="InterPro" id="IPR032710">
    <property type="entry name" value="NTF2-like_dom_sf"/>
</dbReference>
<evidence type="ECO:0000256" key="4">
    <source>
        <dbReference type="ARBA" id="ARBA00023136"/>
    </source>
</evidence>
<keyword evidence="4 5" id="KW-0472">Membrane</keyword>
<dbReference type="CDD" id="cd16424">
    <property type="entry name" value="VirB8"/>
    <property type="match status" value="1"/>
</dbReference>
<dbReference type="GO" id="GO:0016020">
    <property type="term" value="C:membrane"/>
    <property type="evidence" value="ECO:0007669"/>
    <property type="project" value="UniProtKB-SubCell"/>
</dbReference>
<dbReference type="RefSeq" id="WP_090749561.1">
    <property type="nucleotide sequence ID" value="NZ_CZQA01000009.1"/>
</dbReference>
<proteinExistence type="predicted"/>